<dbReference type="Proteomes" id="UP000770717">
    <property type="component" value="Unassembled WGS sequence"/>
</dbReference>
<gene>
    <name evidence="3" type="ORF">GDO78_023320</name>
</gene>
<dbReference type="OrthoDB" id="9030204at2759"/>
<keyword evidence="4" id="KW-1185">Reference proteome</keyword>
<comment type="caution">
    <text evidence="3">The sequence shown here is derived from an EMBL/GenBank/DDBJ whole genome shotgun (WGS) entry which is preliminary data.</text>
</comment>
<protein>
    <recommendedName>
        <fullName evidence="2">Opioid growth factor receptor (OGFr) conserved domain-containing protein</fullName>
    </recommendedName>
</protein>
<evidence type="ECO:0000256" key="1">
    <source>
        <dbReference type="ARBA" id="ARBA00010365"/>
    </source>
</evidence>
<dbReference type="Pfam" id="PF04664">
    <property type="entry name" value="OGFr_N"/>
    <property type="match status" value="1"/>
</dbReference>
<feature type="domain" description="Opioid growth factor receptor (OGFr) conserved" evidence="2">
    <location>
        <begin position="5"/>
        <end position="99"/>
    </location>
</feature>
<evidence type="ECO:0000259" key="2">
    <source>
        <dbReference type="Pfam" id="PF04664"/>
    </source>
</evidence>
<proteinExistence type="inferred from homology"/>
<sequence length="110" mass="13194">MASNSRMMRLGSRSHNNLRITRILKCLGEMGFSHLQAPLVRFFLEETLCNNYLPNVGRSVLDYFMFTVRDKQERRKLVRYAWENYKPQEQFEWGPVEKLRNYRNGNWTGS</sequence>
<reference evidence="3" key="1">
    <citation type="thesis" date="2020" institute="ProQuest LLC" country="789 East Eisenhower Parkway, Ann Arbor, MI, USA">
        <title>Comparative Genomics and Chromosome Evolution.</title>
        <authorList>
            <person name="Mudd A.B."/>
        </authorList>
    </citation>
    <scope>NUCLEOTIDE SEQUENCE</scope>
    <source>
        <strain evidence="3">HN-11 Male</strain>
        <tissue evidence="3">Kidney and liver</tissue>
    </source>
</reference>
<organism evidence="3 4">
    <name type="scientific">Eleutherodactylus coqui</name>
    <name type="common">Puerto Rican coqui</name>
    <dbReference type="NCBI Taxonomy" id="57060"/>
    <lineage>
        <taxon>Eukaryota</taxon>
        <taxon>Metazoa</taxon>
        <taxon>Chordata</taxon>
        <taxon>Craniata</taxon>
        <taxon>Vertebrata</taxon>
        <taxon>Euteleostomi</taxon>
        <taxon>Amphibia</taxon>
        <taxon>Batrachia</taxon>
        <taxon>Anura</taxon>
        <taxon>Neobatrachia</taxon>
        <taxon>Hyloidea</taxon>
        <taxon>Eleutherodactylidae</taxon>
        <taxon>Eleutherodactylinae</taxon>
        <taxon>Eleutherodactylus</taxon>
        <taxon>Eleutherodactylus</taxon>
    </lineage>
</organism>
<name>A0A8J6BLZ1_ELECQ</name>
<dbReference type="PANTHER" id="PTHR14015">
    <property type="entry name" value="OPIOID GROWTH FACTOR RECEPTOR OGFR ZETA-TYPE OPIOID RECEPTOR"/>
    <property type="match status" value="1"/>
</dbReference>
<evidence type="ECO:0000313" key="4">
    <source>
        <dbReference type="Proteomes" id="UP000770717"/>
    </source>
</evidence>
<evidence type="ECO:0000313" key="3">
    <source>
        <dbReference type="EMBL" id="KAG9462688.1"/>
    </source>
</evidence>
<accession>A0A8J6BLZ1</accession>
<dbReference type="AlphaFoldDB" id="A0A8J6BLZ1"/>
<dbReference type="InterPro" id="IPR006757">
    <property type="entry name" value="OGF_rcpt"/>
</dbReference>
<dbReference type="PANTHER" id="PTHR14015:SF1">
    <property type="entry name" value="OPIOID GROWTH FACTOR RECEPTOR"/>
    <property type="match status" value="1"/>
</dbReference>
<comment type="similarity">
    <text evidence="1">Belongs to the opioid growth factor receptor family.</text>
</comment>
<dbReference type="InterPro" id="IPR039574">
    <property type="entry name" value="OGFr"/>
</dbReference>
<dbReference type="EMBL" id="WNTK01009951">
    <property type="protein sequence ID" value="KAG9462688.1"/>
    <property type="molecule type" value="Genomic_DNA"/>
</dbReference>
<dbReference type="GO" id="GO:0016020">
    <property type="term" value="C:membrane"/>
    <property type="evidence" value="ECO:0007669"/>
    <property type="project" value="InterPro"/>
</dbReference>
<dbReference type="GO" id="GO:0140625">
    <property type="term" value="F:opioid growth factor receptor activity"/>
    <property type="evidence" value="ECO:0007669"/>
    <property type="project" value="InterPro"/>
</dbReference>